<accession>A0ABU8BNP1</accession>
<comment type="caution">
    <text evidence="1">The sequence shown here is derived from an EMBL/GenBank/DDBJ whole genome shotgun (WGS) entry which is preliminary data.</text>
</comment>
<evidence type="ECO:0000313" key="1">
    <source>
        <dbReference type="EMBL" id="MEH2560178.1"/>
    </source>
</evidence>
<keyword evidence="2" id="KW-1185">Reference proteome</keyword>
<organism evidence="1 2">
    <name type="scientific">Bradyrhizobium algeriense</name>
    <dbReference type="NCBI Taxonomy" id="634784"/>
    <lineage>
        <taxon>Bacteria</taxon>
        <taxon>Pseudomonadati</taxon>
        <taxon>Pseudomonadota</taxon>
        <taxon>Alphaproteobacteria</taxon>
        <taxon>Hyphomicrobiales</taxon>
        <taxon>Nitrobacteraceae</taxon>
        <taxon>Bradyrhizobium</taxon>
    </lineage>
</organism>
<name>A0ABU8BNP1_9BRAD</name>
<dbReference type="InterPro" id="IPR025737">
    <property type="entry name" value="FApF"/>
</dbReference>
<dbReference type="RefSeq" id="WP_334489071.1">
    <property type="nucleotide sequence ID" value="NZ_JAZHRV010000001.1"/>
</dbReference>
<dbReference type="Pfam" id="PF13557">
    <property type="entry name" value="Phenol_MetA_deg"/>
    <property type="match status" value="1"/>
</dbReference>
<sequence length="77" mass="8794">MRSGSRRASSTLDHEHDRNASHFFDNKLKLGVVGYYLQQVIDDFGAPPALDGFRSRIAGVSFSRLQNDRLWHFSDLL</sequence>
<dbReference type="EMBL" id="JAZHRV010000001">
    <property type="protein sequence ID" value="MEH2560178.1"/>
    <property type="molecule type" value="Genomic_DNA"/>
</dbReference>
<evidence type="ECO:0000313" key="2">
    <source>
        <dbReference type="Proteomes" id="UP001364224"/>
    </source>
</evidence>
<reference evidence="1 2" key="1">
    <citation type="submission" date="2024-02" db="EMBL/GenBank/DDBJ databases">
        <title>Adaptive strategies in a cosmopolitan and abundant soil bacterium.</title>
        <authorList>
            <person name="Carini P."/>
        </authorList>
    </citation>
    <scope>NUCLEOTIDE SEQUENCE [LARGE SCALE GENOMIC DNA]</scope>
    <source>
        <strain evidence="1 2">AZCC 1608</strain>
    </source>
</reference>
<gene>
    <name evidence="1" type="ORF">V1286_007707</name>
</gene>
<protein>
    <submittedName>
        <fullName evidence="1">Uncharacterized protein</fullName>
    </submittedName>
</protein>
<proteinExistence type="predicted"/>
<dbReference type="Proteomes" id="UP001364224">
    <property type="component" value="Unassembled WGS sequence"/>
</dbReference>